<sequence length="111" mass="11448">MALATCTLAVYSGYPYGYSVAAPAAYGSYQAPLGALSSVQHAPSYGYASGYGNAYGVPSYGFGLGSYGLSYGNGLGGLGYSTVLHKKCKHNAAFLETLFSSCAIFRELGPQ</sequence>
<name>A0ACB7SKC2_HYAAI</name>
<dbReference type="Proteomes" id="UP000821845">
    <property type="component" value="Chromosome 4"/>
</dbReference>
<accession>A0ACB7SKC2</accession>
<proteinExistence type="predicted"/>
<dbReference type="EMBL" id="CM023484">
    <property type="protein sequence ID" value="KAH6933114.1"/>
    <property type="molecule type" value="Genomic_DNA"/>
</dbReference>
<evidence type="ECO:0000313" key="1">
    <source>
        <dbReference type="EMBL" id="KAH6933114.1"/>
    </source>
</evidence>
<organism evidence="1 2">
    <name type="scientific">Hyalomma asiaticum</name>
    <name type="common">Tick</name>
    <dbReference type="NCBI Taxonomy" id="266040"/>
    <lineage>
        <taxon>Eukaryota</taxon>
        <taxon>Metazoa</taxon>
        <taxon>Ecdysozoa</taxon>
        <taxon>Arthropoda</taxon>
        <taxon>Chelicerata</taxon>
        <taxon>Arachnida</taxon>
        <taxon>Acari</taxon>
        <taxon>Parasitiformes</taxon>
        <taxon>Ixodida</taxon>
        <taxon>Ixodoidea</taxon>
        <taxon>Ixodidae</taxon>
        <taxon>Hyalomminae</taxon>
        <taxon>Hyalomma</taxon>
    </lineage>
</organism>
<protein>
    <submittedName>
        <fullName evidence="1">Uncharacterized protein</fullName>
    </submittedName>
</protein>
<gene>
    <name evidence="1" type="ORF">HPB50_012178</name>
</gene>
<keyword evidence="2" id="KW-1185">Reference proteome</keyword>
<comment type="caution">
    <text evidence="1">The sequence shown here is derived from an EMBL/GenBank/DDBJ whole genome shotgun (WGS) entry which is preliminary data.</text>
</comment>
<evidence type="ECO:0000313" key="2">
    <source>
        <dbReference type="Proteomes" id="UP000821845"/>
    </source>
</evidence>
<reference evidence="1" key="1">
    <citation type="submission" date="2020-05" db="EMBL/GenBank/DDBJ databases">
        <title>Large-scale comparative analyses of tick genomes elucidate their genetic diversity and vector capacities.</title>
        <authorList>
            <person name="Jia N."/>
            <person name="Wang J."/>
            <person name="Shi W."/>
            <person name="Du L."/>
            <person name="Sun Y."/>
            <person name="Zhan W."/>
            <person name="Jiang J."/>
            <person name="Wang Q."/>
            <person name="Zhang B."/>
            <person name="Ji P."/>
            <person name="Sakyi L.B."/>
            <person name="Cui X."/>
            <person name="Yuan T."/>
            <person name="Jiang B."/>
            <person name="Yang W."/>
            <person name="Lam T.T.-Y."/>
            <person name="Chang Q."/>
            <person name="Ding S."/>
            <person name="Wang X."/>
            <person name="Zhu J."/>
            <person name="Ruan X."/>
            <person name="Zhao L."/>
            <person name="Wei J."/>
            <person name="Que T."/>
            <person name="Du C."/>
            <person name="Cheng J."/>
            <person name="Dai P."/>
            <person name="Han X."/>
            <person name="Huang E."/>
            <person name="Gao Y."/>
            <person name="Liu J."/>
            <person name="Shao H."/>
            <person name="Ye R."/>
            <person name="Li L."/>
            <person name="Wei W."/>
            <person name="Wang X."/>
            <person name="Wang C."/>
            <person name="Yang T."/>
            <person name="Huo Q."/>
            <person name="Li W."/>
            <person name="Guo W."/>
            <person name="Chen H."/>
            <person name="Zhou L."/>
            <person name="Ni X."/>
            <person name="Tian J."/>
            <person name="Zhou Y."/>
            <person name="Sheng Y."/>
            <person name="Liu T."/>
            <person name="Pan Y."/>
            <person name="Xia L."/>
            <person name="Li J."/>
            <person name="Zhao F."/>
            <person name="Cao W."/>
        </authorList>
    </citation>
    <scope>NUCLEOTIDE SEQUENCE</scope>
    <source>
        <strain evidence="1">Hyas-2018</strain>
    </source>
</reference>